<dbReference type="InterPro" id="IPR054307">
    <property type="entry name" value="I-HmuI_NUMOD-like"/>
</dbReference>
<evidence type="ECO:0000313" key="6">
    <source>
        <dbReference type="EMBL" id="UUW40464.1"/>
    </source>
</evidence>
<dbReference type="GO" id="GO:0016787">
    <property type="term" value="F:hydrolase activity"/>
    <property type="evidence" value="ECO:0007669"/>
    <property type="project" value="UniProtKB-KW"/>
</dbReference>
<evidence type="ECO:0000256" key="3">
    <source>
        <dbReference type="ARBA" id="ARBA00022759"/>
    </source>
</evidence>
<dbReference type="CDD" id="cd10443">
    <property type="entry name" value="GIY-YIG_HE_Tlr8p_PBC-V_like"/>
    <property type="match status" value="1"/>
</dbReference>
<dbReference type="Gene3D" id="1.10.10.10">
    <property type="entry name" value="Winged helix-like DNA-binding domain superfamily/Winged helix DNA-binding domain"/>
    <property type="match status" value="1"/>
</dbReference>
<dbReference type="SMART" id="SM00465">
    <property type="entry name" value="GIYc"/>
    <property type="match status" value="1"/>
</dbReference>
<evidence type="ECO:0000256" key="4">
    <source>
        <dbReference type="ARBA" id="ARBA00022801"/>
    </source>
</evidence>
<dbReference type="Gene3D" id="3.40.1440.10">
    <property type="entry name" value="GIY-YIG endonuclease"/>
    <property type="match status" value="1"/>
</dbReference>
<dbReference type="InterPro" id="IPR036388">
    <property type="entry name" value="WH-like_DNA-bd_sf"/>
</dbReference>
<dbReference type="InterPro" id="IPR003647">
    <property type="entry name" value="Intron_nuc_1_rpt"/>
</dbReference>
<keyword evidence="2" id="KW-0540">Nuclease</keyword>
<protein>
    <submittedName>
        <fullName evidence="6">Intron associated endonuclease</fullName>
    </submittedName>
</protein>
<dbReference type="SMART" id="SM00497">
    <property type="entry name" value="IENR1"/>
    <property type="match status" value="1"/>
</dbReference>
<dbReference type="GO" id="GO:0003677">
    <property type="term" value="F:DNA binding"/>
    <property type="evidence" value="ECO:0007669"/>
    <property type="project" value="InterPro"/>
</dbReference>
<evidence type="ECO:0000259" key="5">
    <source>
        <dbReference type="PROSITE" id="PS50164"/>
    </source>
</evidence>
<dbReference type="InterPro" id="IPR035901">
    <property type="entry name" value="GIY-YIG_endonuc_sf"/>
</dbReference>
<dbReference type="GO" id="GO:0004519">
    <property type="term" value="F:endonuclease activity"/>
    <property type="evidence" value="ECO:0007669"/>
    <property type="project" value="UniProtKB-KW"/>
</dbReference>
<dbReference type="SUPFAM" id="SSF64496">
    <property type="entry name" value="DNA-binding domain of intron-encoded endonucleases"/>
    <property type="match status" value="1"/>
</dbReference>
<evidence type="ECO:0000256" key="1">
    <source>
        <dbReference type="ARBA" id="ARBA00010045"/>
    </source>
</evidence>
<keyword evidence="4" id="KW-0378">Hydrolase</keyword>
<dbReference type="Pfam" id="PF07460">
    <property type="entry name" value="NUMOD3"/>
    <property type="match status" value="1"/>
</dbReference>
<dbReference type="EMBL" id="OP018674">
    <property type="protein sequence ID" value="UUW40464.1"/>
    <property type="molecule type" value="Genomic_DNA"/>
</dbReference>
<dbReference type="Proteomes" id="UP001058864">
    <property type="component" value="Segment"/>
</dbReference>
<comment type="similarity">
    <text evidence="1">To endonucleases of group I introns of fungi and phage.</text>
</comment>
<reference evidence="6" key="1">
    <citation type="submission" date="2022-07" db="EMBL/GenBank/DDBJ databases">
        <authorList>
            <person name="Qu Q."/>
            <person name="He P."/>
            <person name="Luan G."/>
        </authorList>
    </citation>
    <scope>NUCLEOTIDE SEQUENCE</scope>
</reference>
<organism evidence="6 7">
    <name type="scientific">Enterococcus phage vB_Efm_LG62</name>
    <dbReference type="NCBI Taxonomy" id="2970334"/>
    <lineage>
        <taxon>Viruses</taxon>
        <taxon>Duplodnaviria</taxon>
        <taxon>Heunggongvirae</taxon>
        <taxon>Uroviricota</taxon>
        <taxon>Caudoviricetes</taxon>
        <taxon>Efemunavirus</taxon>
        <taxon>Efemunavirus Lg62</taxon>
    </lineage>
</organism>
<sequence length="239" mass="28205">MIYYTIRGMYMINKTYTLYMHKNKSNGKVYIGITSQKPEHRWRNGNGYRGMMFMNAINKYGWDNFEHLILHEGLTREEAISKEIETINKYQSRDRRFGYNRDIGGGCNLHSLDTRKLIGSYHVGKTLDDKHKEILRKTNSLDNYSNWSEAKKKYYAKDKSGANNPNYGKSASVETRIKMRNAKKSVPFYAIDSDGNITEWNYLRECARELNLQHHHISRCLRGLSRQHKGYTFKYKESE</sequence>
<feature type="domain" description="GIY-YIG" evidence="5">
    <location>
        <begin position="14"/>
        <end position="101"/>
    </location>
</feature>
<dbReference type="InterPro" id="IPR006350">
    <property type="entry name" value="Intron_endoG1"/>
</dbReference>
<dbReference type="NCBIfam" id="TIGR01453">
    <property type="entry name" value="grpIintron_endo"/>
    <property type="match status" value="1"/>
</dbReference>
<name>A0A976XI26_9CAUD</name>
<dbReference type="InterPro" id="IPR003611">
    <property type="entry name" value="NUMOD3"/>
</dbReference>
<dbReference type="Pfam" id="PF01541">
    <property type="entry name" value="GIY-YIG"/>
    <property type="match status" value="1"/>
</dbReference>
<accession>A0A976XI26</accession>
<keyword evidence="3 6" id="KW-0255">Endonuclease</keyword>
<dbReference type="InterPro" id="IPR000305">
    <property type="entry name" value="GIY-YIG_endonuc"/>
</dbReference>
<evidence type="ECO:0000256" key="2">
    <source>
        <dbReference type="ARBA" id="ARBA00022722"/>
    </source>
</evidence>
<evidence type="ECO:0000313" key="7">
    <source>
        <dbReference type="Proteomes" id="UP001058864"/>
    </source>
</evidence>
<keyword evidence="7" id="KW-1185">Reference proteome</keyword>
<dbReference type="PROSITE" id="PS50164">
    <property type="entry name" value="GIY_YIG"/>
    <property type="match status" value="1"/>
</dbReference>
<dbReference type="Pfam" id="PF22083">
    <property type="entry name" value="I-HmuI_NUMOD-like"/>
    <property type="match status" value="1"/>
</dbReference>
<proteinExistence type="predicted"/>
<dbReference type="SUPFAM" id="SSF82771">
    <property type="entry name" value="GIY-YIG endonuclease"/>
    <property type="match status" value="1"/>
</dbReference>